<organism evidence="1 2">
    <name type="scientific">Pistacia integerrima</name>
    <dbReference type="NCBI Taxonomy" id="434235"/>
    <lineage>
        <taxon>Eukaryota</taxon>
        <taxon>Viridiplantae</taxon>
        <taxon>Streptophyta</taxon>
        <taxon>Embryophyta</taxon>
        <taxon>Tracheophyta</taxon>
        <taxon>Spermatophyta</taxon>
        <taxon>Magnoliopsida</taxon>
        <taxon>eudicotyledons</taxon>
        <taxon>Gunneridae</taxon>
        <taxon>Pentapetalae</taxon>
        <taxon>rosids</taxon>
        <taxon>malvids</taxon>
        <taxon>Sapindales</taxon>
        <taxon>Anacardiaceae</taxon>
        <taxon>Pistacia</taxon>
    </lineage>
</organism>
<gene>
    <name evidence="1" type="ORF">Pint_27751</name>
</gene>
<comment type="caution">
    <text evidence="1">The sequence shown here is derived from an EMBL/GenBank/DDBJ whole genome shotgun (WGS) entry which is preliminary data.</text>
</comment>
<accession>A0ACC0YSW4</accession>
<evidence type="ECO:0000313" key="1">
    <source>
        <dbReference type="EMBL" id="KAJ0041263.1"/>
    </source>
</evidence>
<keyword evidence="2" id="KW-1185">Reference proteome</keyword>
<dbReference type="Proteomes" id="UP001163603">
    <property type="component" value="Chromosome 5"/>
</dbReference>
<evidence type="ECO:0000313" key="2">
    <source>
        <dbReference type="Proteomes" id="UP001163603"/>
    </source>
</evidence>
<proteinExistence type="predicted"/>
<dbReference type="EMBL" id="CM047740">
    <property type="protein sequence ID" value="KAJ0041263.1"/>
    <property type="molecule type" value="Genomic_DNA"/>
</dbReference>
<name>A0ACC0YSW4_9ROSI</name>
<protein>
    <submittedName>
        <fullName evidence="1">Uncharacterized protein</fullName>
    </submittedName>
</protein>
<reference evidence="2" key="1">
    <citation type="journal article" date="2023" name="G3 (Bethesda)">
        <title>Genome assembly and association tests identify interacting loci associated with vigor, precocity, and sex in interspecific pistachio rootstocks.</title>
        <authorList>
            <person name="Palmer W."/>
            <person name="Jacygrad E."/>
            <person name="Sagayaradj S."/>
            <person name="Cavanaugh K."/>
            <person name="Han R."/>
            <person name="Bertier L."/>
            <person name="Beede B."/>
            <person name="Kafkas S."/>
            <person name="Golino D."/>
            <person name="Preece J."/>
            <person name="Michelmore R."/>
        </authorList>
    </citation>
    <scope>NUCLEOTIDE SEQUENCE [LARGE SCALE GENOMIC DNA]</scope>
</reference>
<sequence>MGVMGLGYHSVVVVVVQRSTVLVFGFGAFRWRIDGEWVSWVWFNMVSSWSWAAEHDF</sequence>